<dbReference type="PROSITE" id="PS51375">
    <property type="entry name" value="PPR"/>
    <property type="match status" value="8"/>
</dbReference>
<accession>A0A5N6NMU1</accession>
<dbReference type="GO" id="GO:0006914">
    <property type="term" value="P:autophagy"/>
    <property type="evidence" value="ECO:0007669"/>
    <property type="project" value="TreeGrafter"/>
</dbReference>
<dbReference type="OrthoDB" id="10258882at2759"/>
<evidence type="ECO:0000313" key="6">
    <source>
        <dbReference type="Proteomes" id="UP000326396"/>
    </source>
</evidence>
<dbReference type="Pfam" id="PF23276">
    <property type="entry name" value="TPR_24"/>
    <property type="match status" value="1"/>
</dbReference>
<feature type="repeat" description="PPR" evidence="2">
    <location>
        <begin position="1042"/>
        <end position="1076"/>
    </location>
</feature>
<comment type="caution">
    <text evidence="5">The sequence shown here is derived from an EMBL/GenBank/DDBJ whole genome shotgun (WGS) entry which is preliminary data.</text>
</comment>
<evidence type="ECO:0000313" key="5">
    <source>
        <dbReference type="EMBL" id="KAD4982636.1"/>
    </source>
</evidence>
<dbReference type="Pfam" id="PF13041">
    <property type="entry name" value="PPR_2"/>
    <property type="match status" value="2"/>
</dbReference>
<dbReference type="Pfam" id="PF10366">
    <property type="entry name" value="Vps39_1"/>
    <property type="match status" value="1"/>
</dbReference>
<dbReference type="InterPro" id="IPR019452">
    <property type="entry name" value="VPS39/TGF_beta_rcpt-assoc_1"/>
</dbReference>
<dbReference type="Proteomes" id="UP000326396">
    <property type="component" value="Linkage Group LG18"/>
</dbReference>
<evidence type="ECO:0000256" key="1">
    <source>
        <dbReference type="ARBA" id="ARBA00022737"/>
    </source>
</evidence>
<dbReference type="InterPro" id="IPR002885">
    <property type="entry name" value="PPR_rpt"/>
</dbReference>
<dbReference type="PANTHER" id="PTHR12894:SF43">
    <property type="entry name" value="VACUOLAR SORTING PROTEIN 3"/>
    <property type="match status" value="1"/>
</dbReference>
<feature type="repeat" description="CHCR" evidence="3">
    <location>
        <begin position="680"/>
        <end position="854"/>
    </location>
</feature>
<organism evidence="5 6">
    <name type="scientific">Mikania micrantha</name>
    <name type="common">bitter vine</name>
    <dbReference type="NCBI Taxonomy" id="192012"/>
    <lineage>
        <taxon>Eukaryota</taxon>
        <taxon>Viridiplantae</taxon>
        <taxon>Streptophyta</taxon>
        <taxon>Embryophyta</taxon>
        <taxon>Tracheophyta</taxon>
        <taxon>Spermatophyta</taxon>
        <taxon>Magnoliopsida</taxon>
        <taxon>eudicotyledons</taxon>
        <taxon>Gunneridae</taxon>
        <taxon>Pentapetalae</taxon>
        <taxon>asterids</taxon>
        <taxon>campanulids</taxon>
        <taxon>Asterales</taxon>
        <taxon>Asteraceae</taxon>
        <taxon>Asteroideae</taxon>
        <taxon>Heliantheae alliance</taxon>
        <taxon>Eupatorieae</taxon>
        <taxon>Mikania</taxon>
    </lineage>
</organism>
<keyword evidence="1" id="KW-0677">Repeat</keyword>
<keyword evidence="6" id="KW-1185">Reference proteome</keyword>
<feature type="repeat" description="PPR" evidence="2">
    <location>
        <begin position="1077"/>
        <end position="1111"/>
    </location>
</feature>
<evidence type="ECO:0000256" key="2">
    <source>
        <dbReference type="PROSITE-ProRule" id="PRU00708"/>
    </source>
</evidence>
<dbReference type="GO" id="GO:0006886">
    <property type="term" value="P:intracellular protein transport"/>
    <property type="evidence" value="ECO:0007669"/>
    <property type="project" value="UniProtKB-UniRule"/>
</dbReference>
<dbReference type="Pfam" id="PF10367">
    <property type="entry name" value="zf-Vps39_C"/>
    <property type="match status" value="1"/>
</dbReference>
<evidence type="ECO:0000259" key="4">
    <source>
        <dbReference type="PROSITE" id="PS50219"/>
    </source>
</evidence>
<proteinExistence type="predicted"/>
<dbReference type="PROSITE" id="PS50236">
    <property type="entry name" value="CHCR"/>
    <property type="match status" value="1"/>
</dbReference>
<feature type="repeat" description="PPR" evidence="2">
    <location>
        <begin position="1390"/>
        <end position="1424"/>
    </location>
</feature>
<dbReference type="Gene3D" id="1.25.40.10">
    <property type="entry name" value="Tetratricopeptide repeat domain"/>
    <property type="match status" value="4"/>
</dbReference>
<dbReference type="InterPro" id="IPR011990">
    <property type="entry name" value="TPR-like_helical_dom_sf"/>
</dbReference>
<dbReference type="PANTHER" id="PTHR12894">
    <property type="entry name" value="CNH DOMAIN CONTAINING"/>
    <property type="match status" value="1"/>
</dbReference>
<dbReference type="GO" id="GO:0016020">
    <property type="term" value="C:membrane"/>
    <property type="evidence" value="ECO:0007669"/>
    <property type="project" value="TreeGrafter"/>
</dbReference>
<feature type="repeat" description="PPR" evidence="2">
    <location>
        <begin position="1277"/>
        <end position="1311"/>
    </location>
</feature>
<feature type="repeat" description="PPR" evidence="2">
    <location>
        <begin position="1242"/>
        <end position="1276"/>
    </location>
</feature>
<dbReference type="Pfam" id="PF12854">
    <property type="entry name" value="PPR_1"/>
    <property type="match status" value="1"/>
</dbReference>
<feature type="repeat" description="PPR" evidence="2">
    <location>
        <begin position="1355"/>
        <end position="1389"/>
    </location>
</feature>
<dbReference type="InterPro" id="IPR032914">
    <property type="entry name" value="Vam6/VPS39/TRAP1"/>
</dbReference>
<protein>
    <recommendedName>
        <fullName evidence="4">CNH domain-containing protein</fullName>
    </recommendedName>
</protein>
<dbReference type="PROSITE" id="PS50219">
    <property type="entry name" value="CNH"/>
    <property type="match status" value="1"/>
</dbReference>
<sequence length="1632" mass="183663">MAKPLLKSRTILEPFAQFNPSSASIRSLALFSTSSSETLIYVGTVSGKLLLLSLQHPNSDSSGNDNESNSNDEKLKFVRHILISDYAVESIHVFGEIEKILVVSDGFIHFVDLELVKPVKKIAALKSVSVVARRLRSDVNECFSKLTVDNGGDAIGGLSFLQRLSGGSGGGRVNGGGGVNDLPIDDNCIFAAAVGKKLILVGLVGRSNENYDSVAGSLVTLREIPCVDLVKDLVWVNDSIIVGCPSGYYLCSCVTGQCGLIFSFPDMLSTPRLKILKKNYNILMLVDNVGIIVDSHGQPIGGSLIFHGSLNAIGEMGSCVVALHSGKMELYAKKSGNCVQKIVLAGEGGGNYVITDDEDGTGKVVVVATSTKVICYLKVPPEEQIKAFLKKKDFKEAISLVEELYDDGEITKETLSLVHAQVGFLLMFDLHFEEAINHFLLSETMQPSEIFPFIMPDPNRWSLLVPKNRYWGLHPPPAPLESVIDNGLMAIQRASFLKKAGLETAVDDEFLLNPPKRDDLLDSGIKNLIRYLKISREKDLTSSVKEGVDTLLMYLYRALNFVDEMERLASSENWCIVEELETLLNDSGHLRTLAFLCESKRMSSKALAIWRILARNYSSGYWMDPAKTNEKHDSGVNIISGKENAATEATRILEELSDQDLILQHLRWIADINNMLAVRVLTSEKRCHQLPPDEVIAAIDPKKTEILQRYLQWLIEDQDSDEPQFHTSYALLLTKSALETYGIESQSEQINGSEPGNHSIFQNPVRERLQVFLQSSYLYDREEVLDLIEDSELWLEKAILYRKLGQETLVLQILAVKLEDNDAAEHYCAEIGRPDAYMQLLDIYLNPTDGKKPMFKAAVRLLHNHGESLDPLQVLERLSPNMPLHLASDTILRMLRARLHHHYQGQVVHNLSRAVNLDAKLARLEERSRLVQINDESLCDSCHARLGTKLFAMYPDDTIVCYKIMKLLGNRQGALAFFKLVFRDESDRIVRSCCVACNVLAMQGLRIIAQDVLSWMIWRIGLSRGQEVMEFMWREHFGYESDFSVLDSLMRAFLKIEMHLQALEVLGRMRRIGLQPSLSALSVLFRLLLRIGDYGSVWKLFRDMLKLGPQPSSITFNVLIHGFCKKGQIQTGESLLHLMNKSLCEPDVYTYNILINAYCIRGQTLDALSWLQLMVESGCTPRFYKYGRDENVGHLLRDLSVPDLLPDYSLPDVSVARLCWEGRPDEASELLQDMLKNGLPLTVIAFNSIISAYCKKGLEKKAFDAYHMMIRFGVTHSFSACNSLLMCLSRNGKLQEAEELVSYMREREFSVNRVAFTVLIDGCFKTGDAMAAQRLWMNSAINIFMDMHNVGLVPDIVTYNTLISGYCKGLDMVNADNLVYTMYNSGWDPDITTYNIRIHGFSGSRRMNRAVLVFDELLSSGIIPNTITYNTMLNAICNDILERAMILTAKLLKMAFVPNIVTTNLLLSHLRKKGLPEKTLMWGQLLKQICVEFDEITYKILERADLDIKEDVVYSRGTSGKSLFVDFLMYLTYDYLYRNRVHGGTDISRIRMISNGSSSSLEATTPVHQQSMLEANKVIAGQGQEQDLLIKTEFMHMDHMIDLKKRKREQSCQLVTSDYRFSHLFYEIALVA</sequence>
<name>A0A5N6NMU1_9ASTR</name>
<dbReference type="InterPro" id="IPR000547">
    <property type="entry name" value="Clathrin_H-chain/VPS_repeat"/>
</dbReference>
<dbReference type="InterPro" id="IPR001180">
    <property type="entry name" value="CNH_dom"/>
</dbReference>
<dbReference type="EMBL" id="SZYD01000010">
    <property type="protein sequence ID" value="KAD4982636.1"/>
    <property type="molecule type" value="Genomic_DNA"/>
</dbReference>
<feature type="repeat" description="PPR" evidence="2">
    <location>
        <begin position="1147"/>
        <end position="1181"/>
    </location>
</feature>
<gene>
    <name evidence="5" type="ORF">E3N88_19307</name>
</gene>
<feature type="repeat" description="PPR" evidence="2">
    <location>
        <begin position="1112"/>
        <end position="1146"/>
    </location>
</feature>
<evidence type="ECO:0000256" key="3">
    <source>
        <dbReference type="PROSITE-ProRule" id="PRU01006"/>
    </source>
</evidence>
<feature type="domain" description="CNH" evidence="4">
    <location>
        <begin position="22"/>
        <end position="359"/>
    </location>
</feature>
<reference evidence="5 6" key="1">
    <citation type="submission" date="2019-05" db="EMBL/GenBank/DDBJ databases">
        <title>Mikania micrantha, genome provides insights into the molecular mechanism of rapid growth.</title>
        <authorList>
            <person name="Liu B."/>
        </authorList>
    </citation>
    <scope>NUCLEOTIDE SEQUENCE [LARGE SCALE GENOMIC DNA]</scope>
    <source>
        <strain evidence="5">NLD-2019</strain>
        <tissue evidence="5">Leaf</tissue>
    </source>
</reference>
<dbReference type="NCBIfam" id="TIGR00756">
    <property type="entry name" value="PPR"/>
    <property type="match status" value="6"/>
</dbReference>
<dbReference type="InterPro" id="IPR057027">
    <property type="entry name" value="TPR_mt"/>
</dbReference>
<dbReference type="InterPro" id="IPR019453">
    <property type="entry name" value="VPS39/TGFA1_Znf"/>
</dbReference>
<dbReference type="GO" id="GO:0034058">
    <property type="term" value="P:endosomal vesicle fusion"/>
    <property type="evidence" value="ECO:0007669"/>
    <property type="project" value="TreeGrafter"/>
</dbReference>
<dbReference type="GO" id="GO:0005737">
    <property type="term" value="C:cytoplasm"/>
    <property type="evidence" value="ECO:0007669"/>
    <property type="project" value="TreeGrafter"/>
</dbReference>